<dbReference type="Pfam" id="PF05368">
    <property type="entry name" value="NmrA"/>
    <property type="match status" value="1"/>
</dbReference>
<organism evidence="2 3">
    <name type="scientific">Herbiconiux daphne</name>
    <dbReference type="NCBI Taxonomy" id="2970914"/>
    <lineage>
        <taxon>Bacteria</taxon>
        <taxon>Bacillati</taxon>
        <taxon>Actinomycetota</taxon>
        <taxon>Actinomycetes</taxon>
        <taxon>Micrococcales</taxon>
        <taxon>Microbacteriaceae</taxon>
        <taxon>Herbiconiux</taxon>
    </lineage>
</organism>
<protein>
    <submittedName>
        <fullName evidence="2">SDR family oxidoreductase</fullName>
    </submittedName>
</protein>
<reference evidence="2" key="1">
    <citation type="submission" date="2022-08" db="EMBL/GenBank/DDBJ databases">
        <authorList>
            <person name="Deng Y."/>
            <person name="Han X.-F."/>
            <person name="Zhang Y.-Q."/>
        </authorList>
    </citation>
    <scope>NUCLEOTIDE SEQUENCE</scope>
    <source>
        <strain evidence="2">CPCC 203386</strain>
    </source>
</reference>
<keyword evidence="3" id="KW-1185">Reference proteome</keyword>
<dbReference type="InterPro" id="IPR008030">
    <property type="entry name" value="NmrA-like"/>
</dbReference>
<sequence>MTIVVTGATGHLGRLAIEHLLARGVAASSIVGVGRNVEKLAELAASGVGTAVVDYADAASLDAALAGAESLVLVSGSEVGHRVAQHGAVIDAAKRAGVGRIVYTSAPHATTSELVIAPEHKVTEELIAASGIPATILRNNWYHENYAATLPQVAATGVYVASTGEGRVASAARSDYAEAIAAVLTGDGHEGAVYELSGDTAWNGHEFAAAASEALGREVLYRSVTPEEHVQILADAGLDEGTAGFVIALDANIRAGLLAETDGSLARLIGHPTQPLVDYFRAQTVSA</sequence>
<dbReference type="CDD" id="cd05269">
    <property type="entry name" value="TMR_SDR_a"/>
    <property type="match status" value="1"/>
</dbReference>
<dbReference type="PANTHER" id="PTHR47129:SF1">
    <property type="entry name" value="NMRA-LIKE DOMAIN-CONTAINING PROTEIN"/>
    <property type="match status" value="1"/>
</dbReference>
<evidence type="ECO:0000259" key="1">
    <source>
        <dbReference type="Pfam" id="PF05368"/>
    </source>
</evidence>
<accession>A0ABT2H2F5</accession>
<dbReference type="InterPro" id="IPR036291">
    <property type="entry name" value="NAD(P)-bd_dom_sf"/>
</dbReference>
<feature type="domain" description="NmrA-like" evidence="1">
    <location>
        <begin position="2"/>
        <end position="232"/>
    </location>
</feature>
<name>A0ABT2H2F5_9MICO</name>
<dbReference type="RefSeq" id="WP_259538980.1">
    <property type="nucleotide sequence ID" value="NZ_JANLCJ010000003.1"/>
</dbReference>
<dbReference type="Proteomes" id="UP001165586">
    <property type="component" value="Unassembled WGS sequence"/>
</dbReference>
<dbReference type="Gene3D" id="3.40.50.720">
    <property type="entry name" value="NAD(P)-binding Rossmann-like Domain"/>
    <property type="match status" value="1"/>
</dbReference>
<dbReference type="EMBL" id="JANLCJ010000003">
    <property type="protein sequence ID" value="MCS5734131.1"/>
    <property type="molecule type" value="Genomic_DNA"/>
</dbReference>
<evidence type="ECO:0000313" key="3">
    <source>
        <dbReference type="Proteomes" id="UP001165586"/>
    </source>
</evidence>
<dbReference type="SUPFAM" id="SSF51735">
    <property type="entry name" value="NAD(P)-binding Rossmann-fold domains"/>
    <property type="match status" value="1"/>
</dbReference>
<evidence type="ECO:0000313" key="2">
    <source>
        <dbReference type="EMBL" id="MCS5734131.1"/>
    </source>
</evidence>
<dbReference type="InterPro" id="IPR052718">
    <property type="entry name" value="NmrA-type_oxidoreductase"/>
</dbReference>
<dbReference type="Gene3D" id="3.90.25.10">
    <property type="entry name" value="UDP-galactose 4-epimerase, domain 1"/>
    <property type="match status" value="1"/>
</dbReference>
<comment type="caution">
    <text evidence="2">The sequence shown here is derived from an EMBL/GenBank/DDBJ whole genome shotgun (WGS) entry which is preliminary data.</text>
</comment>
<gene>
    <name evidence="2" type="ORF">N1032_10315</name>
</gene>
<dbReference type="PANTHER" id="PTHR47129">
    <property type="entry name" value="QUINONE OXIDOREDUCTASE 2"/>
    <property type="match status" value="1"/>
</dbReference>
<proteinExistence type="predicted"/>